<organism evidence="2 3">
    <name type="scientific">Chrysochromulina tobinii</name>
    <dbReference type="NCBI Taxonomy" id="1460289"/>
    <lineage>
        <taxon>Eukaryota</taxon>
        <taxon>Haptista</taxon>
        <taxon>Haptophyta</taxon>
        <taxon>Prymnesiophyceae</taxon>
        <taxon>Prymnesiales</taxon>
        <taxon>Chrysochromulinaceae</taxon>
        <taxon>Chrysochromulina</taxon>
    </lineage>
</organism>
<feature type="region of interest" description="Disordered" evidence="1">
    <location>
        <begin position="1"/>
        <end position="48"/>
    </location>
</feature>
<evidence type="ECO:0008006" key="4">
    <source>
        <dbReference type="Google" id="ProtNLM"/>
    </source>
</evidence>
<feature type="compositionally biased region" description="Low complexity" evidence="1">
    <location>
        <begin position="13"/>
        <end position="30"/>
    </location>
</feature>
<dbReference type="InterPro" id="IPR016177">
    <property type="entry name" value="DNA-bd_dom_sf"/>
</dbReference>
<proteinExistence type="predicted"/>
<dbReference type="SUPFAM" id="SSF54171">
    <property type="entry name" value="DNA-binding domain"/>
    <property type="match status" value="1"/>
</dbReference>
<dbReference type="AlphaFoldDB" id="A0A0M0JSB5"/>
<dbReference type="EMBL" id="JWZX01002447">
    <property type="protein sequence ID" value="KOO29222.1"/>
    <property type="molecule type" value="Genomic_DNA"/>
</dbReference>
<reference evidence="3" key="1">
    <citation type="journal article" date="2015" name="PLoS Genet.">
        <title>Genome Sequence and Transcriptome Analyses of Chrysochromulina tobin: Metabolic Tools for Enhanced Algal Fitness in the Prominent Order Prymnesiales (Haptophyceae).</title>
        <authorList>
            <person name="Hovde B.T."/>
            <person name="Deodato C.R."/>
            <person name="Hunsperger H.M."/>
            <person name="Ryken S.A."/>
            <person name="Yost W."/>
            <person name="Jha R.K."/>
            <person name="Patterson J."/>
            <person name="Monnat R.J. Jr."/>
            <person name="Barlow S.B."/>
            <person name="Starkenburg S.R."/>
            <person name="Cattolico R.A."/>
        </authorList>
    </citation>
    <scope>NUCLEOTIDE SEQUENCE</scope>
    <source>
        <strain evidence="3">CCMP291</strain>
    </source>
</reference>
<gene>
    <name evidence="2" type="ORF">Ctob_004695</name>
</gene>
<comment type="caution">
    <text evidence="2">The sequence shown here is derived from an EMBL/GenBank/DDBJ whole genome shotgun (WGS) entry which is preliminary data.</text>
</comment>
<dbReference type="GO" id="GO:0003677">
    <property type="term" value="F:DNA binding"/>
    <property type="evidence" value="ECO:0007669"/>
    <property type="project" value="InterPro"/>
</dbReference>
<dbReference type="OrthoDB" id="10647811at2759"/>
<accession>A0A0M0JSB5</accession>
<evidence type="ECO:0000313" key="2">
    <source>
        <dbReference type="EMBL" id="KOO29222.1"/>
    </source>
</evidence>
<sequence>MEAPNGKGVSDRLPVPEAEPAPAADPVDPLADPEAEAAEPAAAGGSGLTADEACAQAVAEGLTLVPAENETGFKGVRRDWIATNRPGSSKRRGAAGSRFRARFTAGGSRAEDLGAFDTAEEAALVYARRIGKDASMAQMMAQRSLTAEEAIAQAAAEGLTLVLGSSKTGYKGVCFDRDTANGKRRFVAHAHEHGRSKFLKLTDTPEEAALVYARYIGNTAARAAAAPPRRGMTSDEALAQAATEGLSLIVAQSVTGYRNVFATAEGRFTAKPKERGVWIHLGRFDTAQEAALVYARHMASQGTVSATLRGGAAVKAARHARATVAAAAEALEPAAIVGLGQLFMGPQSSHDADE</sequence>
<evidence type="ECO:0000256" key="1">
    <source>
        <dbReference type="SAM" id="MobiDB-lite"/>
    </source>
</evidence>
<evidence type="ECO:0000313" key="3">
    <source>
        <dbReference type="Proteomes" id="UP000037460"/>
    </source>
</evidence>
<name>A0A0M0JSB5_9EUKA</name>
<dbReference type="Proteomes" id="UP000037460">
    <property type="component" value="Unassembled WGS sequence"/>
</dbReference>
<keyword evidence="3" id="KW-1185">Reference proteome</keyword>
<protein>
    <recommendedName>
        <fullName evidence="4">AP2/ERF domain-containing protein</fullName>
    </recommendedName>
</protein>